<dbReference type="AlphaFoldDB" id="A0A4R3MSF1"/>
<sequence length="344" mass="38779">MKPVCVLLDTNTWRANLLLRTAMGSAFLYTLNSAQHKLGLPEVIEEEIYKHTEIAASEAKEKIDRYFRDIQAIAGFHSPYELPNEDKIRESITARFQELEKLLIRIPFTLEHAKSALHRVNQNRPPSSTKRQQFKDCAIWEAALDLGREYDIFLVSNDGDFYKDSKRKELNQILEEEAKESGVSLAVFTSIEGCLECLEGNRPTVDAKQLAMRIFEATQEEISRTVSKNNLRLTELSSQNINAFITENHDRLAVEYVIVVEAVNADINQINAGTSASVTVEGSCTYNIENQIVEHNQFNSVSAQWISTDGTEKSAKGVYLHAGTVYLGRGPDVPYTTRIEISES</sequence>
<evidence type="ECO:0000259" key="1">
    <source>
        <dbReference type="Pfam" id="PF16289"/>
    </source>
</evidence>
<feature type="domain" description="DUF4935" evidence="1">
    <location>
        <begin position="6"/>
        <end position="161"/>
    </location>
</feature>
<comment type="caution">
    <text evidence="2">The sequence shown here is derived from an EMBL/GenBank/DDBJ whole genome shotgun (WGS) entry which is preliminary data.</text>
</comment>
<proteinExistence type="predicted"/>
<accession>A0A4R3MSF1</accession>
<protein>
    <recommendedName>
        <fullName evidence="1">DUF4935 domain-containing protein</fullName>
    </recommendedName>
</protein>
<dbReference type="Pfam" id="PF16289">
    <property type="entry name" value="PIN_12"/>
    <property type="match status" value="1"/>
</dbReference>
<reference evidence="2 3" key="1">
    <citation type="submission" date="2019-03" db="EMBL/GenBank/DDBJ databases">
        <title>Genomic Encyclopedia of Type Strains, Phase IV (KMG-IV): sequencing the most valuable type-strain genomes for metagenomic binning, comparative biology and taxonomic classification.</title>
        <authorList>
            <person name="Goeker M."/>
        </authorList>
    </citation>
    <scope>NUCLEOTIDE SEQUENCE [LARGE SCALE GENOMIC DNA]</scope>
    <source>
        <strain evidence="2 3">DSM 13587</strain>
    </source>
</reference>
<name>A0A4R3MSF1_9GAMM</name>
<dbReference type="EMBL" id="SMAO01000011">
    <property type="protein sequence ID" value="TCT18895.1"/>
    <property type="molecule type" value="Genomic_DNA"/>
</dbReference>
<evidence type="ECO:0000313" key="3">
    <source>
        <dbReference type="Proteomes" id="UP000295717"/>
    </source>
</evidence>
<evidence type="ECO:0000313" key="2">
    <source>
        <dbReference type="EMBL" id="TCT18895.1"/>
    </source>
</evidence>
<organism evidence="2 3">
    <name type="scientific">Thiobaca trueperi</name>
    <dbReference type="NCBI Taxonomy" id="127458"/>
    <lineage>
        <taxon>Bacteria</taxon>
        <taxon>Pseudomonadati</taxon>
        <taxon>Pseudomonadota</taxon>
        <taxon>Gammaproteobacteria</taxon>
        <taxon>Chromatiales</taxon>
        <taxon>Chromatiaceae</taxon>
        <taxon>Thiobaca</taxon>
    </lineage>
</organism>
<gene>
    <name evidence="2" type="ORF">EDC35_11195</name>
</gene>
<keyword evidence="3" id="KW-1185">Reference proteome</keyword>
<dbReference type="InterPro" id="IPR032557">
    <property type="entry name" value="DUF4935"/>
</dbReference>
<dbReference type="Proteomes" id="UP000295717">
    <property type="component" value="Unassembled WGS sequence"/>
</dbReference>